<evidence type="ECO:0000256" key="3">
    <source>
        <dbReference type="ARBA" id="ARBA00022692"/>
    </source>
</evidence>
<dbReference type="PANTHER" id="PTHR30509">
    <property type="entry name" value="P-HYDROXYBENZOIC ACID EFFLUX PUMP SUBUNIT-RELATED"/>
    <property type="match status" value="1"/>
</dbReference>
<keyword evidence="2" id="KW-1003">Cell membrane</keyword>
<feature type="transmembrane region" description="Helical" evidence="6">
    <location>
        <begin position="72"/>
        <end position="90"/>
    </location>
</feature>
<keyword evidence="5 6" id="KW-0472">Membrane</keyword>
<evidence type="ECO:0000313" key="8">
    <source>
        <dbReference type="Proteomes" id="UP001515500"/>
    </source>
</evidence>
<feature type="transmembrane region" description="Helical" evidence="6">
    <location>
        <begin position="442"/>
        <end position="458"/>
    </location>
</feature>
<dbReference type="GO" id="GO:0005886">
    <property type="term" value="C:plasma membrane"/>
    <property type="evidence" value="ECO:0007669"/>
    <property type="project" value="UniProtKB-SubCell"/>
</dbReference>
<name>A0AB40D0L4_DIOCR</name>
<proteinExistence type="predicted"/>
<evidence type="ECO:0000313" key="9">
    <source>
        <dbReference type="RefSeq" id="XP_039144350.1"/>
    </source>
</evidence>
<feature type="transmembrane region" description="Helical" evidence="6">
    <location>
        <begin position="492"/>
        <end position="513"/>
    </location>
</feature>
<accession>A0AB40D0L4</accession>
<protein>
    <submittedName>
        <fullName evidence="9">Uncharacterized protein LOC120281717 isoform X1</fullName>
    </submittedName>
</protein>
<dbReference type="Proteomes" id="UP001515500">
    <property type="component" value="Chromosome 18"/>
</dbReference>
<dbReference type="RefSeq" id="XP_039144350.1">
    <property type="nucleotide sequence ID" value="XM_039288416.1"/>
</dbReference>
<feature type="transmembrane region" description="Helical" evidence="6">
    <location>
        <begin position="144"/>
        <end position="164"/>
    </location>
</feature>
<evidence type="ECO:0000256" key="1">
    <source>
        <dbReference type="ARBA" id="ARBA00004651"/>
    </source>
</evidence>
<feature type="transmembrane region" description="Helical" evidence="6">
    <location>
        <begin position="47"/>
        <end position="66"/>
    </location>
</feature>
<dbReference type="InterPro" id="IPR049453">
    <property type="entry name" value="Memb_transporter_dom"/>
</dbReference>
<evidence type="ECO:0000256" key="2">
    <source>
        <dbReference type="ARBA" id="ARBA00022475"/>
    </source>
</evidence>
<evidence type="ECO:0000256" key="4">
    <source>
        <dbReference type="ARBA" id="ARBA00022989"/>
    </source>
</evidence>
<feature type="transmembrane region" description="Helical" evidence="6">
    <location>
        <begin position="17"/>
        <end position="35"/>
    </location>
</feature>
<evidence type="ECO:0000259" key="7">
    <source>
        <dbReference type="Pfam" id="PF13515"/>
    </source>
</evidence>
<dbReference type="Pfam" id="PF13515">
    <property type="entry name" value="FUSC_2"/>
    <property type="match status" value="1"/>
</dbReference>
<keyword evidence="3 6" id="KW-0812">Transmembrane</keyword>
<organism evidence="8 9">
    <name type="scientific">Dioscorea cayennensis subsp. rotundata</name>
    <name type="common">White Guinea yam</name>
    <name type="synonym">Dioscorea rotundata</name>
    <dbReference type="NCBI Taxonomy" id="55577"/>
    <lineage>
        <taxon>Eukaryota</taxon>
        <taxon>Viridiplantae</taxon>
        <taxon>Streptophyta</taxon>
        <taxon>Embryophyta</taxon>
        <taxon>Tracheophyta</taxon>
        <taxon>Spermatophyta</taxon>
        <taxon>Magnoliopsida</taxon>
        <taxon>Liliopsida</taxon>
        <taxon>Dioscoreales</taxon>
        <taxon>Dioscoreaceae</taxon>
        <taxon>Dioscorea</taxon>
    </lineage>
</organism>
<keyword evidence="4 6" id="KW-1133">Transmembrane helix</keyword>
<feature type="transmembrane region" description="Helical" evidence="6">
    <location>
        <begin position="463"/>
        <end position="480"/>
    </location>
</feature>
<reference evidence="9" key="1">
    <citation type="submission" date="2025-08" db="UniProtKB">
        <authorList>
            <consortium name="RefSeq"/>
        </authorList>
    </citation>
    <scope>IDENTIFICATION</scope>
</reference>
<sequence length="722" mass="79896">MAITTITYSVWRSRLGSALRTAFACALVGYVTIYGPDALRLHLNFPAFSYVTVILIIGEATLGDTLHRVVQALYGITLSTLLAFLTLFFIDEHASIGIKSIALALSSFIVALPESMSLITVRVALGQTVLVHLASHKHGGPVNVAVSTAVGAAAAVIAIILPYPRFAYYEVKEKSWLYTDIVLERLRLLVSSFFSSDSSQTTAITPISSLRTVSAKLLQSIKLKQVNVQWERPLSMFLHAGDISSNGMESIEMALKGMEAALTSMASVPSEVLNQQPLRGNVLILGDQTCLIVKQYNFMTEKGMVNKTLESLHHIPLNLENLPLFFFLFCMKVLHDGLLMDSENSSSEESQKERNNKWIMSMINIERILTALKCSITLGLSALFGVLFNREYGFWCALTVAITITPWREATFKLANIRIQGAALGSVYGVLIGSTISEDLMQVRFLLLLPFIVFTSFLHKSRMYGQPGAIAAIISAMVILGRRKYGSPSAFAVVRLTEIFIGLLCSTIVELLLQPRRASTMARIQLSLSLQTLHDSMKQNKEKKLREQVNKLRKDIAEAEGEPNFWFLPFPVSCYNKLQNSLSKMVDLLHFLVPAMKILAQESHESLEAINEDVESLRNLISDSLKCFSVEKQENDPSDLEMGSGVGSLEFDKVVASFIQHGREAMEKLDGDVDGVVKGQVFLSLGAIGFCLEGLQRESKELKKGLLELLQLENPGRHKDFS</sequence>
<dbReference type="GeneID" id="120281717"/>
<comment type="subcellular location">
    <subcellularLocation>
        <location evidence="1">Cell membrane</location>
        <topology evidence="1">Multi-pass membrane protein</topology>
    </subcellularLocation>
</comment>
<evidence type="ECO:0000256" key="5">
    <source>
        <dbReference type="ARBA" id="ARBA00023136"/>
    </source>
</evidence>
<dbReference type="PANTHER" id="PTHR30509:SF9">
    <property type="entry name" value="MULTIDRUG RESISTANCE PROTEIN MDTO"/>
    <property type="match status" value="1"/>
</dbReference>
<dbReference type="AlphaFoldDB" id="A0AB40D0L4"/>
<gene>
    <name evidence="9" type="primary">LOC120281717</name>
</gene>
<feature type="transmembrane region" description="Helical" evidence="6">
    <location>
        <begin position="419"/>
        <end position="436"/>
    </location>
</feature>
<evidence type="ECO:0000256" key="6">
    <source>
        <dbReference type="SAM" id="Phobius"/>
    </source>
</evidence>
<keyword evidence="8" id="KW-1185">Reference proteome</keyword>
<feature type="domain" description="Integral membrane bound transporter" evidence="7">
    <location>
        <begin position="381"/>
        <end position="508"/>
    </location>
</feature>
<feature type="transmembrane region" description="Helical" evidence="6">
    <location>
        <begin position="102"/>
        <end position="124"/>
    </location>
</feature>